<dbReference type="eggNOG" id="KOG1336">
    <property type="taxonomic scope" value="Eukaryota"/>
</dbReference>
<dbReference type="Pfam" id="PF02852">
    <property type="entry name" value="Pyr_redox_dim"/>
    <property type="match status" value="1"/>
</dbReference>
<dbReference type="InterPro" id="IPR023753">
    <property type="entry name" value="FAD/NAD-binding_dom"/>
</dbReference>
<keyword evidence="9" id="KW-1185">Reference proteome</keyword>
<sequence length="564" mass="61568">MSAEDEKLRLVIIGGARGGMSAAVRARRLSENASIIVIERAPYISYTNSFVPHSWGSILETDTLIALQTPAAISARYNLEVRVCTELVSISRKRHSMTLRCLKTDTTYELPYDKVVLSQGADSPLPPVAGVDSANVFTLQTLADLQKIRSYVMKNDCREVIVLGGGFTGIKAVESLYGFGLRVTVIEAGDCLCPEFDPDFARMIQRELMKKGVHIYINSECQMIAKSDVTDVCYVELRDGSSLTADLVVVVTDSPEPRTWHAKNAGLDVRRGIVVNAFMQTSDPDIYAVGSVAEVINRISHLPQILSTSGPSNRQGRLAVDHIFKRATAYPGICGTRVYQLFHLTGAITGLSVSALKQIGYDPRSVTIHQPDHAGYYPSSQQLTLRIAFQPASGVLLGAQVIGRSGVESRINVLATALQATMTVFQLEDLELSHKPQYGSAKDPVNLSGSVASNLLRGDLHIVLPSSLAGQLHDWQIIDVRSSEHFEQGHLPFAQNIPIDSLRSRIGEIGKERPILLYSRVGYHGYLGYRILVQSGYQAANLDGGLKLFVDGGYQPELVTGTSR</sequence>
<dbReference type="Proteomes" id="UP000006701">
    <property type="component" value="Unassembled WGS sequence"/>
</dbReference>
<dbReference type="Gene3D" id="3.50.50.60">
    <property type="entry name" value="FAD/NAD(P)-binding domain"/>
    <property type="match status" value="2"/>
</dbReference>
<evidence type="ECO:0000256" key="5">
    <source>
        <dbReference type="ARBA" id="ARBA00023002"/>
    </source>
</evidence>
<dbReference type="InterPro" id="IPR050260">
    <property type="entry name" value="FAD-bd_OxRdtase"/>
</dbReference>
<evidence type="ECO:0000256" key="2">
    <source>
        <dbReference type="ARBA" id="ARBA00009130"/>
    </source>
</evidence>
<dbReference type="OMA" id="YSPCAIP"/>
<dbReference type="GO" id="GO:0016491">
    <property type="term" value="F:oxidoreductase activity"/>
    <property type="evidence" value="ECO:0007669"/>
    <property type="project" value="UniProtKB-KW"/>
</dbReference>
<dbReference type="OrthoDB" id="361797at2759"/>
<evidence type="ECO:0000313" key="9">
    <source>
        <dbReference type="Proteomes" id="UP000006701"/>
    </source>
</evidence>
<evidence type="ECO:0000313" key="8">
    <source>
        <dbReference type="EMBL" id="EAW15025.1"/>
    </source>
</evidence>
<keyword evidence="3" id="KW-0285">Flavoprotein</keyword>
<dbReference type="Pfam" id="PF00581">
    <property type="entry name" value="Rhodanese"/>
    <property type="match status" value="1"/>
</dbReference>
<dbReference type="HOGENOM" id="CLU_003291_1_2_1"/>
<gene>
    <name evidence="8" type="ORF">ACLA_004390</name>
</gene>
<comment type="similarity">
    <text evidence="2">Belongs to the class-III pyridine nucleotide-disulfide oxidoreductase family.</text>
</comment>
<evidence type="ECO:0000256" key="6">
    <source>
        <dbReference type="ARBA" id="ARBA00023284"/>
    </source>
</evidence>
<dbReference type="InterPro" id="IPR016156">
    <property type="entry name" value="FAD/NAD-linked_Rdtase_dimer_sf"/>
</dbReference>
<dbReference type="InterPro" id="IPR004099">
    <property type="entry name" value="Pyr_nucl-diS_OxRdtase_dimer"/>
</dbReference>
<dbReference type="GeneID" id="4708336"/>
<dbReference type="RefSeq" id="XP_001276451.1">
    <property type="nucleotide sequence ID" value="XM_001276450.1"/>
</dbReference>
<dbReference type="VEuPathDB" id="FungiDB:ACLA_004390"/>
<dbReference type="InterPro" id="IPR001763">
    <property type="entry name" value="Rhodanese-like_dom"/>
</dbReference>
<dbReference type="SUPFAM" id="SSF55424">
    <property type="entry name" value="FAD/NAD-linked reductases, dimerisation (C-terminal) domain"/>
    <property type="match status" value="1"/>
</dbReference>
<dbReference type="KEGG" id="act:ACLA_004390"/>
<dbReference type="PRINTS" id="PR00368">
    <property type="entry name" value="FADPNR"/>
</dbReference>
<accession>A1C5Q7</accession>
<dbReference type="SUPFAM" id="SSF52821">
    <property type="entry name" value="Rhodanese/Cell cycle control phosphatase"/>
    <property type="match status" value="1"/>
</dbReference>
<dbReference type="EMBL" id="DS027004">
    <property type="protein sequence ID" value="EAW15025.1"/>
    <property type="molecule type" value="Genomic_DNA"/>
</dbReference>
<dbReference type="InterPro" id="IPR036188">
    <property type="entry name" value="FAD/NAD-bd_sf"/>
</dbReference>
<dbReference type="SMART" id="SM00450">
    <property type="entry name" value="RHOD"/>
    <property type="match status" value="1"/>
</dbReference>
<evidence type="ECO:0000256" key="1">
    <source>
        <dbReference type="ARBA" id="ARBA00001974"/>
    </source>
</evidence>
<reference evidence="8 9" key="1">
    <citation type="journal article" date="2008" name="PLoS Genet.">
        <title>Genomic islands in the pathogenic filamentous fungus Aspergillus fumigatus.</title>
        <authorList>
            <person name="Fedorova N.D."/>
            <person name="Khaldi N."/>
            <person name="Joardar V.S."/>
            <person name="Maiti R."/>
            <person name="Amedeo P."/>
            <person name="Anderson M.J."/>
            <person name="Crabtree J."/>
            <person name="Silva J.C."/>
            <person name="Badger J.H."/>
            <person name="Albarraq A."/>
            <person name="Angiuoli S."/>
            <person name="Bussey H."/>
            <person name="Bowyer P."/>
            <person name="Cotty P.J."/>
            <person name="Dyer P.S."/>
            <person name="Egan A."/>
            <person name="Galens K."/>
            <person name="Fraser-Liggett C.M."/>
            <person name="Haas B.J."/>
            <person name="Inman J.M."/>
            <person name="Kent R."/>
            <person name="Lemieux S."/>
            <person name="Malavazi I."/>
            <person name="Orvis J."/>
            <person name="Roemer T."/>
            <person name="Ronning C.M."/>
            <person name="Sundaram J.P."/>
            <person name="Sutton G."/>
            <person name="Turner G."/>
            <person name="Venter J.C."/>
            <person name="White O.R."/>
            <person name="Whitty B.R."/>
            <person name="Youngman P."/>
            <person name="Wolfe K.H."/>
            <person name="Goldman G.H."/>
            <person name="Wortman J.R."/>
            <person name="Jiang B."/>
            <person name="Denning D.W."/>
            <person name="Nierman W.C."/>
        </authorList>
    </citation>
    <scope>NUCLEOTIDE SEQUENCE [LARGE SCALE GENOMIC DNA]</scope>
    <source>
        <strain evidence="9">ATCC 1007 / CBS 513.65 / DSM 816 / NCTC 3887 / NRRL 1</strain>
    </source>
</reference>
<evidence type="ECO:0000256" key="4">
    <source>
        <dbReference type="ARBA" id="ARBA00022827"/>
    </source>
</evidence>
<dbReference type="PANTHER" id="PTHR43429:SF1">
    <property type="entry name" value="NAD(P)H SULFUR OXIDOREDUCTASE (COA-DEPENDENT)"/>
    <property type="match status" value="1"/>
</dbReference>
<evidence type="ECO:0000259" key="7">
    <source>
        <dbReference type="PROSITE" id="PS50206"/>
    </source>
</evidence>
<name>A1C5Q7_ASPCL</name>
<dbReference type="PROSITE" id="PS50206">
    <property type="entry name" value="RHODANESE_3"/>
    <property type="match status" value="1"/>
</dbReference>
<dbReference type="STRING" id="344612.A1C5Q7"/>
<evidence type="ECO:0000256" key="3">
    <source>
        <dbReference type="ARBA" id="ARBA00022630"/>
    </source>
</evidence>
<organism evidence="8 9">
    <name type="scientific">Aspergillus clavatus (strain ATCC 1007 / CBS 513.65 / DSM 816 / NCTC 3887 / NRRL 1 / QM 1276 / 107)</name>
    <dbReference type="NCBI Taxonomy" id="344612"/>
    <lineage>
        <taxon>Eukaryota</taxon>
        <taxon>Fungi</taxon>
        <taxon>Dikarya</taxon>
        <taxon>Ascomycota</taxon>
        <taxon>Pezizomycotina</taxon>
        <taxon>Eurotiomycetes</taxon>
        <taxon>Eurotiomycetidae</taxon>
        <taxon>Eurotiales</taxon>
        <taxon>Aspergillaceae</taxon>
        <taxon>Aspergillus</taxon>
        <taxon>Aspergillus subgen. Fumigati</taxon>
    </lineage>
</organism>
<dbReference type="PRINTS" id="PR00411">
    <property type="entry name" value="PNDRDTASEI"/>
</dbReference>
<keyword evidence="4" id="KW-0274">FAD</keyword>
<proteinExistence type="inferred from homology"/>
<keyword evidence="5" id="KW-0560">Oxidoreductase</keyword>
<protein>
    <submittedName>
        <fullName evidence="8">Pyridine nucleotide-disulphide oxidoreductase, putative</fullName>
    </submittedName>
</protein>
<comment type="cofactor">
    <cofactor evidence="1">
        <name>FAD</name>
        <dbReference type="ChEBI" id="CHEBI:57692"/>
    </cofactor>
</comment>
<dbReference type="Gene3D" id="3.40.250.10">
    <property type="entry name" value="Rhodanese-like domain"/>
    <property type="match status" value="1"/>
</dbReference>
<dbReference type="SUPFAM" id="SSF51905">
    <property type="entry name" value="FAD/NAD(P)-binding domain"/>
    <property type="match status" value="1"/>
</dbReference>
<keyword evidence="6" id="KW-0676">Redox-active center</keyword>
<dbReference type="InterPro" id="IPR036873">
    <property type="entry name" value="Rhodanese-like_dom_sf"/>
</dbReference>
<dbReference type="Pfam" id="PF07992">
    <property type="entry name" value="Pyr_redox_2"/>
    <property type="match status" value="1"/>
</dbReference>
<dbReference type="PANTHER" id="PTHR43429">
    <property type="entry name" value="PYRIDINE NUCLEOTIDE-DISULFIDE OXIDOREDUCTASE DOMAIN-CONTAINING"/>
    <property type="match status" value="1"/>
</dbReference>
<dbReference type="AlphaFoldDB" id="A1C5Q7"/>
<feature type="domain" description="Rhodanese" evidence="7">
    <location>
        <begin position="471"/>
        <end position="558"/>
    </location>
</feature>